<keyword evidence="1" id="KW-0812">Transmembrane</keyword>
<dbReference type="EMBL" id="CAVLEF010000009">
    <property type="protein sequence ID" value="CAK1547327.1"/>
    <property type="molecule type" value="Genomic_DNA"/>
</dbReference>
<keyword evidence="1" id="KW-0472">Membrane</keyword>
<feature type="transmembrane region" description="Helical" evidence="1">
    <location>
        <begin position="68"/>
        <end position="92"/>
    </location>
</feature>
<protein>
    <recommendedName>
        <fullName evidence="4">Bursicon</fullName>
    </recommendedName>
</protein>
<dbReference type="Proteomes" id="UP001497472">
    <property type="component" value="Unassembled WGS sequence"/>
</dbReference>
<reference evidence="2 3" key="1">
    <citation type="submission" date="2023-11" db="EMBL/GenBank/DDBJ databases">
        <authorList>
            <person name="Okamura Y."/>
        </authorList>
    </citation>
    <scope>NUCLEOTIDE SEQUENCE [LARGE SCALE GENOMIC DNA]</scope>
</reference>
<evidence type="ECO:0000256" key="1">
    <source>
        <dbReference type="SAM" id="Phobius"/>
    </source>
</evidence>
<evidence type="ECO:0000313" key="2">
    <source>
        <dbReference type="EMBL" id="CAK1547327.1"/>
    </source>
</evidence>
<name>A0AAV1JF92_9NEOP</name>
<accession>A0AAV1JF92</accession>
<dbReference type="AlphaFoldDB" id="A0AAV1JF92"/>
<sequence length="266" mass="30510">MLPSVIIIVFGAKRVYKFPCDNVKKVIRPMAKRHACEQCSHRQISPTRRASVNLDQWNTLISKHITTALSFLSSNSFIVLTTTLIIFFTFLLPDFSERIDKSTELKEMKKVLDKITDEITQAEKACFTAAEELCNLHYVLQDGADEPIPNNKLVEIGSAYDTLHRDVKEIVKIEHCKSCCQHQHQDLDRRKKHDLNVVAMLNKKNVCTGLQTRENTAFNEYCLTKNASTLTRYPLKSTGAGIATRKVRIYKEECTCRNSDRRSWNV</sequence>
<proteinExistence type="predicted"/>
<keyword evidence="1" id="KW-1133">Transmembrane helix</keyword>
<organism evidence="2 3">
    <name type="scientific">Leptosia nina</name>
    <dbReference type="NCBI Taxonomy" id="320188"/>
    <lineage>
        <taxon>Eukaryota</taxon>
        <taxon>Metazoa</taxon>
        <taxon>Ecdysozoa</taxon>
        <taxon>Arthropoda</taxon>
        <taxon>Hexapoda</taxon>
        <taxon>Insecta</taxon>
        <taxon>Pterygota</taxon>
        <taxon>Neoptera</taxon>
        <taxon>Endopterygota</taxon>
        <taxon>Lepidoptera</taxon>
        <taxon>Glossata</taxon>
        <taxon>Ditrysia</taxon>
        <taxon>Papilionoidea</taxon>
        <taxon>Pieridae</taxon>
        <taxon>Pierinae</taxon>
        <taxon>Leptosia</taxon>
    </lineage>
</organism>
<evidence type="ECO:0000313" key="3">
    <source>
        <dbReference type="Proteomes" id="UP001497472"/>
    </source>
</evidence>
<evidence type="ECO:0008006" key="4">
    <source>
        <dbReference type="Google" id="ProtNLM"/>
    </source>
</evidence>
<gene>
    <name evidence="2" type="ORF">LNINA_LOCUS6807</name>
</gene>
<keyword evidence="3" id="KW-1185">Reference proteome</keyword>
<comment type="caution">
    <text evidence="2">The sequence shown here is derived from an EMBL/GenBank/DDBJ whole genome shotgun (WGS) entry which is preliminary data.</text>
</comment>